<dbReference type="EMBL" id="BNJQ01000023">
    <property type="protein sequence ID" value="GHP09031.1"/>
    <property type="molecule type" value="Genomic_DNA"/>
</dbReference>
<dbReference type="OrthoDB" id="433738at2759"/>
<comment type="catalytic activity">
    <reaction evidence="3">
        <text>[protein]-peptidylproline (omega=180) = [protein]-peptidylproline (omega=0)</text>
        <dbReference type="Rhea" id="RHEA:16237"/>
        <dbReference type="Rhea" id="RHEA-COMP:10747"/>
        <dbReference type="Rhea" id="RHEA-COMP:10748"/>
        <dbReference type="ChEBI" id="CHEBI:83833"/>
        <dbReference type="ChEBI" id="CHEBI:83834"/>
        <dbReference type="EC" id="5.2.1.8"/>
    </reaction>
</comment>
<dbReference type="AlphaFoldDB" id="A0A830HU54"/>
<dbReference type="SUPFAM" id="SSF48452">
    <property type="entry name" value="TPR-like"/>
    <property type="match status" value="1"/>
</dbReference>
<protein>
    <recommendedName>
        <fullName evidence="3">peptidylprolyl isomerase</fullName>
        <ecNumber evidence="3">5.2.1.8</ecNumber>
    </recommendedName>
</protein>
<dbReference type="Proteomes" id="UP000660262">
    <property type="component" value="Unassembled WGS sequence"/>
</dbReference>
<evidence type="ECO:0000313" key="6">
    <source>
        <dbReference type="EMBL" id="GHP09031.1"/>
    </source>
</evidence>
<keyword evidence="7" id="KW-1185">Reference proteome</keyword>
<evidence type="ECO:0000256" key="3">
    <source>
        <dbReference type="PROSITE-ProRule" id="PRU00277"/>
    </source>
</evidence>
<organism evidence="6 7">
    <name type="scientific">Pycnococcus provasolii</name>
    <dbReference type="NCBI Taxonomy" id="41880"/>
    <lineage>
        <taxon>Eukaryota</taxon>
        <taxon>Viridiplantae</taxon>
        <taxon>Chlorophyta</taxon>
        <taxon>Pseudoscourfieldiophyceae</taxon>
        <taxon>Pseudoscourfieldiales</taxon>
        <taxon>Pycnococcaceae</taxon>
        <taxon>Pycnococcus</taxon>
    </lineage>
</organism>
<feature type="domain" description="PPIase FKBP-type" evidence="5">
    <location>
        <begin position="144"/>
        <end position="237"/>
    </location>
</feature>
<reference evidence="6" key="1">
    <citation type="submission" date="2020-10" db="EMBL/GenBank/DDBJ databases">
        <title>Unveiling of a novel bifunctional photoreceptor, Dualchrome1, isolated from a cosmopolitan green alga.</title>
        <authorList>
            <person name="Suzuki S."/>
            <person name="Kawachi M."/>
        </authorList>
    </citation>
    <scope>NUCLEOTIDE SEQUENCE</scope>
    <source>
        <strain evidence="6">NIES 2893</strain>
    </source>
</reference>
<dbReference type="Gene3D" id="3.10.50.40">
    <property type="match status" value="1"/>
</dbReference>
<dbReference type="PROSITE" id="PS50059">
    <property type="entry name" value="FKBP_PPIASE"/>
    <property type="match status" value="1"/>
</dbReference>
<feature type="compositionally biased region" description="Acidic residues" evidence="4">
    <location>
        <begin position="23"/>
        <end position="34"/>
    </location>
</feature>
<dbReference type="Pfam" id="PF00254">
    <property type="entry name" value="FKBP_C"/>
    <property type="match status" value="1"/>
</dbReference>
<keyword evidence="3" id="KW-0697">Rotamase</keyword>
<dbReference type="InterPro" id="IPR046357">
    <property type="entry name" value="PPIase_dom_sf"/>
</dbReference>
<dbReference type="InterPro" id="IPR050754">
    <property type="entry name" value="FKBP4/5/8-like"/>
</dbReference>
<dbReference type="PANTHER" id="PTHR46512">
    <property type="entry name" value="PEPTIDYLPROLYL ISOMERASE"/>
    <property type="match status" value="1"/>
</dbReference>
<dbReference type="PANTHER" id="PTHR46512:SF12">
    <property type="entry name" value="PEPTIDYLPROLYL ISOMERASE"/>
    <property type="match status" value="1"/>
</dbReference>
<dbReference type="EC" id="5.2.1.8" evidence="3"/>
<dbReference type="SUPFAM" id="SSF54534">
    <property type="entry name" value="FKBP-like"/>
    <property type="match status" value="1"/>
</dbReference>
<evidence type="ECO:0000259" key="5">
    <source>
        <dbReference type="PROSITE" id="PS50059"/>
    </source>
</evidence>
<evidence type="ECO:0000313" key="7">
    <source>
        <dbReference type="Proteomes" id="UP000660262"/>
    </source>
</evidence>
<keyword evidence="3" id="KW-0413">Isomerase</keyword>
<keyword evidence="1" id="KW-0677">Repeat</keyword>
<keyword evidence="2" id="KW-0802">TPR repeat</keyword>
<dbReference type="GO" id="GO:0003755">
    <property type="term" value="F:peptidyl-prolyl cis-trans isomerase activity"/>
    <property type="evidence" value="ECO:0007669"/>
    <property type="project" value="UniProtKB-KW"/>
</dbReference>
<evidence type="ECO:0000256" key="4">
    <source>
        <dbReference type="SAM" id="MobiDB-lite"/>
    </source>
</evidence>
<proteinExistence type="predicted"/>
<dbReference type="Gene3D" id="1.25.40.10">
    <property type="entry name" value="Tetratricopeptide repeat domain"/>
    <property type="match status" value="1"/>
</dbReference>
<dbReference type="InterPro" id="IPR011990">
    <property type="entry name" value="TPR-like_helical_dom_sf"/>
</dbReference>
<evidence type="ECO:0000256" key="1">
    <source>
        <dbReference type="ARBA" id="ARBA00022737"/>
    </source>
</evidence>
<dbReference type="InterPro" id="IPR001179">
    <property type="entry name" value="PPIase_FKBP_dom"/>
</dbReference>
<accession>A0A830HU54</accession>
<gene>
    <name evidence="6" type="ORF">PPROV_000776800</name>
</gene>
<evidence type="ECO:0000256" key="2">
    <source>
        <dbReference type="ARBA" id="ARBA00022803"/>
    </source>
</evidence>
<sequence>MLSWLGWHSGLPRHLARSMADGDGGEETPIEFDGGEVGVDTIPPAPASKPTPSYTPGDYWSAATLWKAGGGAPCRGPPWRNLRAPWEYESPLPRCRSPCVCVDGEGLVWKQTIQYGRDTEALSADMKVASSAGESSTSETIEEGDRLWVDYDGMLEVDGTRFDPHHERREPCQFIVGSNHPPNHTGFVKGVASMKRNETAIIYVHWSLGYGIEGHFSFPHVPSKANLVYVVTLRNFEKENGEIPRPDMFYEERIERAESRRHYGNEKFARGDVEGALAQYDVANSYVNDDMLVQLEGRHQAEVMRIKMPLACNRSLCAYKLGKLHECIGFANEVVCLKDDAEESEQWLKMIEEVQPLKLKARFRRAKARFDLGQMASCKEDIDWVLAREPNNAAVLALNRAWEKESQQIASAQKDLVGGLFGTADDVAENASWSSRIGGALGAAATNAKVWWMRRKHAMSSK</sequence>
<feature type="region of interest" description="Disordered" evidence="4">
    <location>
        <begin position="18"/>
        <end position="54"/>
    </location>
</feature>
<comment type="caution">
    <text evidence="6">The sequence shown here is derived from an EMBL/GenBank/DDBJ whole genome shotgun (WGS) entry which is preliminary data.</text>
</comment>
<name>A0A830HU54_9CHLO</name>